<evidence type="ECO:0000256" key="1">
    <source>
        <dbReference type="SAM" id="Phobius"/>
    </source>
</evidence>
<dbReference type="SMART" id="SM00409">
    <property type="entry name" value="IG"/>
    <property type="match status" value="2"/>
</dbReference>
<gene>
    <name evidence="3" type="ORF">PHAECO_LOCUS423</name>
</gene>
<dbReference type="Proteomes" id="UP001153737">
    <property type="component" value="Chromosome 1"/>
</dbReference>
<dbReference type="OrthoDB" id="190835at2759"/>
<dbReference type="AlphaFoldDB" id="A0A9N9SCM1"/>
<dbReference type="Gene3D" id="2.60.40.10">
    <property type="entry name" value="Immunoglobulins"/>
    <property type="match status" value="2"/>
</dbReference>
<feature type="domain" description="Ig-like" evidence="2">
    <location>
        <begin position="187"/>
        <end position="286"/>
    </location>
</feature>
<dbReference type="InterPro" id="IPR007110">
    <property type="entry name" value="Ig-like_dom"/>
</dbReference>
<dbReference type="InterPro" id="IPR013783">
    <property type="entry name" value="Ig-like_fold"/>
</dbReference>
<dbReference type="InterPro" id="IPR037448">
    <property type="entry name" value="Zig-8"/>
</dbReference>
<evidence type="ECO:0000259" key="2">
    <source>
        <dbReference type="PROSITE" id="PS50835"/>
    </source>
</evidence>
<dbReference type="GO" id="GO:0032589">
    <property type="term" value="C:neuron projection membrane"/>
    <property type="evidence" value="ECO:0007669"/>
    <property type="project" value="TreeGrafter"/>
</dbReference>
<keyword evidence="1" id="KW-0812">Transmembrane</keyword>
<dbReference type="PANTHER" id="PTHR23279:SF2">
    <property type="entry name" value="DEFECTIVE PROBOSCIS EXTENSION RESPONSE 19, ISOFORM A"/>
    <property type="match status" value="1"/>
</dbReference>
<reference evidence="3" key="2">
    <citation type="submission" date="2022-10" db="EMBL/GenBank/DDBJ databases">
        <authorList>
            <consortium name="ENA_rothamsted_submissions"/>
            <consortium name="culmorum"/>
            <person name="King R."/>
        </authorList>
    </citation>
    <scope>NUCLEOTIDE SEQUENCE</scope>
</reference>
<keyword evidence="1" id="KW-1133">Transmembrane helix</keyword>
<dbReference type="Pfam" id="PF13927">
    <property type="entry name" value="Ig_3"/>
    <property type="match status" value="1"/>
</dbReference>
<dbReference type="FunFam" id="2.60.40.10:FF:000129">
    <property type="entry name" value="CLUMA_CG018772, isoform A"/>
    <property type="match status" value="1"/>
</dbReference>
<sequence length="331" mass="36583">MFITPTSLSTSLTIIVVLKELLMMAVMVLSLNCVTLFVLVIFLTDTVVTSIEQTEQKTAGFSTDFHRERRSYETRRNKNHSAGNFLKTLPAGHGAIFLTENSTTIVAQIGGTAKLPCVVRKFNNGVVSWIRKKDSPPTILTVGVGTYIADERFLVEHARHLQNWGLVIKHVKPEDAGLYECQVSSHPTTSIFLQLTVTEAVAEILGAPDIHIRAGSFLRLVCTLRHSTEPPSYVFWYHEERMINHDPGISVAADRSSSVLQLDEADTSHNGNYTCYPSNAIPAYVNVHVLNATEEENPAAMLHANSSDISTALFISILLALFLNALMAFDR</sequence>
<dbReference type="InterPro" id="IPR003599">
    <property type="entry name" value="Ig_sub"/>
</dbReference>
<name>A0A9N9SCM1_PHACE</name>
<dbReference type="InterPro" id="IPR013106">
    <property type="entry name" value="Ig_V-set"/>
</dbReference>
<dbReference type="Pfam" id="PF07686">
    <property type="entry name" value="V-set"/>
    <property type="match status" value="1"/>
</dbReference>
<reference evidence="3" key="1">
    <citation type="submission" date="2022-01" db="EMBL/GenBank/DDBJ databases">
        <authorList>
            <person name="King R."/>
        </authorList>
    </citation>
    <scope>NUCLEOTIDE SEQUENCE</scope>
</reference>
<dbReference type="SMART" id="SM00408">
    <property type="entry name" value="IGc2"/>
    <property type="match status" value="2"/>
</dbReference>
<dbReference type="InterPro" id="IPR003598">
    <property type="entry name" value="Ig_sub2"/>
</dbReference>
<feature type="transmembrane region" description="Helical" evidence="1">
    <location>
        <begin position="309"/>
        <end position="329"/>
    </location>
</feature>
<dbReference type="InterPro" id="IPR036179">
    <property type="entry name" value="Ig-like_dom_sf"/>
</dbReference>
<dbReference type="EMBL" id="OU896707">
    <property type="protein sequence ID" value="CAG9813481.1"/>
    <property type="molecule type" value="Genomic_DNA"/>
</dbReference>
<keyword evidence="4" id="KW-1185">Reference proteome</keyword>
<dbReference type="SMART" id="SM00406">
    <property type="entry name" value="IGv"/>
    <property type="match status" value="1"/>
</dbReference>
<dbReference type="PANTHER" id="PTHR23279">
    <property type="entry name" value="DEFECTIVE PROBOSCIS EXTENSION RESPONSE DPR -RELATED"/>
    <property type="match status" value="1"/>
</dbReference>
<feature type="domain" description="Ig-like" evidence="2">
    <location>
        <begin position="90"/>
        <end position="185"/>
    </location>
</feature>
<evidence type="ECO:0000313" key="4">
    <source>
        <dbReference type="Proteomes" id="UP001153737"/>
    </source>
</evidence>
<accession>A0A9N9SCM1</accession>
<protein>
    <recommendedName>
        <fullName evidence="2">Ig-like domain-containing protein</fullName>
    </recommendedName>
</protein>
<dbReference type="PROSITE" id="PS50835">
    <property type="entry name" value="IG_LIKE"/>
    <property type="match status" value="2"/>
</dbReference>
<proteinExistence type="predicted"/>
<organism evidence="3 4">
    <name type="scientific">Phaedon cochleariae</name>
    <name type="common">Mustard beetle</name>
    <dbReference type="NCBI Taxonomy" id="80249"/>
    <lineage>
        <taxon>Eukaryota</taxon>
        <taxon>Metazoa</taxon>
        <taxon>Ecdysozoa</taxon>
        <taxon>Arthropoda</taxon>
        <taxon>Hexapoda</taxon>
        <taxon>Insecta</taxon>
        <taxon>Pterygota</taxon>
        <taxon>Neoptera</taxon>
        <taxon>Endopterygota</taxon>
        <taxon>Coleoptera</taxon>
        <taxon>Polyphaga</taxon>
        <taxon>Cucujiformia</taxon>
        <taxon>Chrysomeloidea</taxon>
        <taxon>Chrysomelidae</taxon>
        <taxon>Chrysomelinae</taxon>
        <taxon>Chrysomelini</taxon>
        <taxon>Phaedon</taxon>
    </lineage>
</organism>
<dbReference type="SUPFAM" id="SSF48726">
    <property type="entry name" value="Immunoglobulin"/>
    <property type="match status" value="2"/>
</dbReference>
<feature type="transmembrane region" description="Helical" evidence="1">
    <location>
        <begin position="21"/>
        <end position="43"/>
    </location>
</feature>
<evidence type="ECO:0000313" key="3">
    <source>
        <dbReference type="EMBL" id="CAG9813481.1"/>
    </source>
</evidence>
<dbReference type="GO" id="GO:0050808">
    <property type="term" value="P:synapse organization"/>
    <property type="evidence" value="ECO:0007669"/>
    <property type="project" value="TreeGrafter"/>
</dbReference>
<keyword evidence="1" id="KW-0472">Membrane</keyword>